<dbReference type="GO" id="GO:0005524">
    <property type="term" value="F:ATP binding"/>
    <property type="evidence" value="ECO:0007669"/>
    <property type="project" value="UniProtKB-KW"/>
</dbReference>
<comment type="subunit">
    <text evidence="4">Component of the EKC/KEOPS complex composed of at least BUD32, CGI121, GON7, KAE1 and PCC1; the whole complex dimerizes.</text>
</comment>
<dbReference type="AlphaFoldDB" id="A0AAV9NPH1"/>
<accession>A0AAV9NPH1</accession>
<evidence type="ECO:0000256" key="11">
    <source>
        <dbReference type="ARBA" id="ARBA00022679"/>
    </source>
</evidence>
<evidence type="ECO:0000256" key="14">
    <source>
        <dbReference type="ARBA" id="ARBA00022777"/>
    </source>
</evidence>
<dbReference type="GO" id="GO:0070525">
    <property type="term" value="P:tRNA threonylcarbamoyladenosine metabolic process"/>
    <property type="evidence" value="ECO:0007669"/>
    <property type="project" value="TreeGrafter"/>
</dbReference>
<keyword evidence="16" id="KW-0779">Telomere</keyword>
<keyword evidence="13" id="KW-0547">Nucleotide-binding</keyword>
<organism evidence="23 24">
    <name type="scientific">Exophiala bonariae</name>
    <dbReference type="NCBI Taxonomy" id="1690606"/>
    <lineage>
        <taxon>Eukaryota</taxon>
        <taxon>Fungi</taxon>
        <taxon>Dikarya</taxon>
        <taxon>Ascomycota</taxon>
        <taxon>Pezizomycotina</taxon>
        <taxon>Eurotiomycetes</taxon>
        <taxon>Chaetothyriomycetidae</taxon>
        <taxon>Chaetothyriales</taxon>
        <taxon>Herpotrichiellaceae</taxon>
        <taxon>Exophiala</taxon>
    </lineage>
</organism>
<evidence type="ECO:0000256" key="16">
    <source>
        <dbReference type="ARBA" id="ARBA00022895"/>
    </source>
</evidence>
<sequence length="379" mass="40521">MATTPINDAAPVPVPPQQPSSTNKDNASTEASQPEQQPSQLTPTTTTTFTHALPAPFNTPSSSSTPAPTLITQGAEALLYRTTFLTASTPAALKFRPSKPYRHATLDARLTKQRVLAEARVLVKLASLRNDPTNEVNVPAVLALEWDVARKVKGGGGLGQRGGGGGGGKEGQVNGARGGAWLLMEWIEGASVKDLLRGFDGWVAGLKGRVEKTDGGDAVEDDAVVKRRKIQQQQEHEEENIKALLRRIGRAVGALHSQGGVIHGDLTTSNIMIRPLSSSSPSSSPPSTSSSSLPPDLTGAIYLIDFGLATQSMQDEDRAVDLYVLERAFGSTHPRQEDWFDAEVLQSTDGYRGSFKGAGVVLKRLEEVRLRGRKRSMVG</sequence>
<keyword evidence="14" id="KW-0418">Kinase</keyword>
<evidence type="ECO:0000256" key="13">
    <source>
        <dbReference type="ARBA" id="ARBA00022741"/>
    </source>
</evidence>
<evidence type="ECO:0000256" key="17">
    <source>
        <dbReference type="ARBA" id="ARBA00030980"/>
    </source>
</evidence>
<dbReference type="GeneID" id="89973351"/>
<evidence type="ECO:0000256" key="9">
    <source>
        <dbReference type="ARBA" id="ARBA00022490"/>
    </source>
</evidence>
<keyword evidence="12" id="KW-0819">tRNA processing</keyword>
<evidence type="ECO:0000256" key="20">
    <source>
        <dbReference type="ARBA" id="ARBA00048679"/>
    </source>
</evidence>
<evidence type="ECO:0000256" key="8">
    <source>
        <dbReference type="ARBA" id="ARBA00022454"/>
    </source>
</evidence>
<evidence type="ECO:0000256" key="18">
    <source>
        <dbReference type="ARBA" id="ARBA00033194"/>
    </source>
</evidence>
<feature type="region of interest" description="Disordered" evidence="21">
    <location>
        <begin position="274"/>
        <end position="294"/>
    </location>
</feature>
<evidence type="ECO:0000256" key="7">
    <source>
        <dbReference type="ARBA" id="ARBA00019973"/>
    </source>
</evidence>
<comment type="catalytic activity">
    <reaction evidence="19">
        <text>L-threonyl-[protein] + ATP = O-phospho-L-threonyl-[protein] + ADP + H(+)</text>
        <dbReference type="Rhea" id="RHEA:46608"/>
        <dbReference type="Rhea" id="RHEA-COMP:11060"/>
        <dbReference type="Rhea" id="RHEA-COMP:11605"/>
        <dbReference type="ChEBI" id="CHEBI:15378"/>
        <dbReference type="ChEBI" id="CHEBI:30013"/>
        <dbReference type="ChEBI" id="CHEBI:30616"/>
        <dbReference type="ChEBI" id="CHEBI:61977"/>
        <dbReference type="ChEBI" id="CHEBI:456216"/>
        <dbReference type="EC" id="2.7.11.1"/>
    </reaction>
</comment>
<dbReference type="GO" id="GO:0005829">
    <property type="term" value="C:cytosol"/>
    <property type="evidence" value="ECO:0007669"/>
    <property type="project" value="TreeGrafter"/>
</dbReference>
<dbReference type="GO" id="GO:0005634">
    <property type="term" value="C:nucleus"/>
    <property type="evidence" value="ECO:0007669"/>
    <property type="project" value="TreeGrafter"/>
</dbReference>
<gene>
    <name evidence="23" type="ORF">LTR84_005173</name>
</gene>
<comment type="similarity">
    <text evidence="3">Belongs to the protein kinase superfamily. BUD32 family.</text>
</comment>
<dbReference type="RefSeq" id="XP_064711369.1">
    <property type="nucleotide sequence ID" value="XM_064848745.1"/>
</dbReference>
<feature type="compositionally biased region" description="Low complexity" evidence="21">
    <location>
        <begin position="275"/>
        <end position="294"/>
    </location>
</feature>
<evidence type="ECO:0000256" key="5">
    <source>
        <dbReference type="ARBA" id="ARBA00012513"/>
    </source>
</evidence>
<dbReference type="Pfam" id="PF00069">
    <property type="entry name" value="Pkinase"/>
    <property type="match status" value="1"/>
</dbReference>
<evidence type="ECO:0000256" key="6">
    <source>
        <dbReference type="ARBA" id="ARBA00013948"/>
    </source>
</evidence>
<evidence type="ECO:0000259" key="22">
    <source>
        <dbReference type="PROSITE" id="PS50011"/>
    </source>
</evidence>
<dbReference type="Gene3D" id="3.30.200.20">
    <property type="entry name" value="Phosphorylase Kinase, domain 1"/>
    <property type="match status" value="1"/>
</dbReference>
<keyword evidence="11" id="KW-0808">Transferase</keyword>
<comment type="function">
    <text evidence="1">Component of the EKC/KEOPS complex that is required for the formation of a threonylcarbamoyl group on adenosine at position 37 (t(6)A37) in tRNAs that read codons beginning with adenine. The complex is probably involved in the transfer of the threonylcarbamoyl moiety of threonylcarbamoyl-AMP (TC-AMP) to the N6 group of A37. BUD32 has ATPase activity in the context of the EKC/KEOPS complex and likely plays a supporting role to the catalytic subunit KAE1. The EKC/KEOPS complex also promotes both telomere uncapping and telomere elongation. The complex is required for efficient recruitment of transcriptional coactivators.</text>
</comment>
<evidence type="ECO:0000256" key="12">
    <source>
        <dbReference type="ARBA" id="ARBA00022694"/>
    </source>
</evidence>
<evidence type="ECO:0000256" key="19">
    <source>
        <dbReference type="ARBA" id="ARBA00047899"/>
    </source>
</evidence>
<evidence type="ECO:0000256" key="2">
    <source>
        <dbReference type="ARBA" id="ARBA00004574"/>
    </source>
</evidence>
<dbReference type="GO" id="GO:0000408">
    <property type="term" value="C:EKC/KEOPS complex"/>
    <property type="evidence" value="ECO:0007669"/>
    <property type="project" value="TreeGrafter"/>
</dbReference>
<dbReference type="GO" id="GO:0008033">
    <property type="term" value="P:tRNA processing"/>
    <property type="evidence" value="ECO:0007669"/>
    <property type="project" value="UniProtKB-KW"/>
</dbReference>
<dbReference type="FunFam" id="1.10.510.10:FF:000845">
    <property type="entry name" value="Probable bifunctional tRNA threonylcarbamoyladenosine biosynthesis protein"/>
    <property type="match status" value="1"/>
</dbReference>
<evidence type="ECO:0000256" key="1">
    <source>
        <dbReference type="ARBA" id="ARBA00003747"/>
    </source>
</evidence>
<dbReference type="PROSITE" id="PS50011">
    <property type="entry name" value="PROTEIN_KINASE_DOM"/>
    <property type="match status" value="1"/>
</dbReference>
<dbReference type="Proteomes" id="UP001358417">
    <property type="component" value="Unassembled WGS sequence"/>
</dbReference>
<dbReference type="SUPFAM" id="SSF56112">
    <property type="entry name" value="Protein kinase-like (PK-like)"/>
    <property type="match status" value="1"/>
</dbReference>
<evidence type="ECO:0000313" key="24">
    <source>
        <dbReference type="Proteomes" id="UP001358417"/>
    </source>
</evidence>
<reference evidence="23 24" key="1">
    <citation type="submission" date="2023-08" db="EMBL/GenBank/DDBJ databases">
        <title>Black Yeasts Isolated from many extreme environments.</title>
        <authorList>
            <person name="Coleine C."/>
            <person name="Stajich J.E."/>
            <person name="Selbmann L."/>
        </authorList>
    </citation>
    <scope>NUCLEOTIDE SEQUENCE [LARGE SCALE GENOMIC DNA]</scope>
    <source>
        <strain evidence="23 24">CCFEE 5792</strain>
    </source>
</reference>
<evidence type="ECO:0000256" key="3">
    <source>
        <dbReference type="ARBA" id="ARBA00010630"/>
    </source>
</evidence>
<dbReference type="PANTHER" id="PTHR12209:SF0">
    <property type="entry name" value="EKC_KEOPS COMPLEX SUBUNIT TP53RK"/>
    <property type="match status" value="1"/>
</dbReference>
<dbReference type="Gene3D" id="1.10.510.10">
    <property type="entry name" value="Transferase(Phosphotransferase) domain 1"/>
    <property type="match status" value="1"/>
</dbReference>
<evidence type="ECO:0000256" key="21">
    <source>
        <dbReference type="SAM" id="MobiDB-lite"/>
    </source>
</evidence>
<keyword evidence="8" id="KW-0158">Chromosome</keyword>
<feature type="compositionally biased region" description="Polar residues" evidence="21">
    <location>
        <begin position="22"/>
        <end position="31"/>
    </location>
</feature>
<feature type="domain" description="Protein kinase" evidence="22">
    <location>
        <begin position="65"/>
        <end position="379"/>
    </location>
</feature>
<dbReference type="InterPro" id="IPR000719">
    <property type="entry name" value="Prot_kinase_dom"/>
</dbReference>
<dbReference type="PANTHER" id="PTHR12209">
    <property type="entry name" value="NON-SPECIFIC SERINE/THREONINE PROTEIN KINASE"/>
    <property type="match status" value="1"/>
</dbReference>
<keyword evidence="9" id="KW-0963">Cytoplasm</keyword>
<dbReference type="InterPro" id="IPR011009">
    <property type="entry name" value="Kinase-like_dom_sf"/>
</dbReference>
<feature type="region of interest" description="Disordered" evidence="21">
    <location>
        <begin position="1"/>
        <end position="69"/>
    </location>
</feature>
<keyword evidence="15" id="KW-0067">ATP-binding</keyword>
<evidence type="ECO:0000313" key="23">
    <source>
        <dbReference type="EMBL" id="KAK5063097.1"/>
    </source>
</evidence>
<evidence type="ECO:0000256" key="15">
    <source>
        <dbReference type="ARBA" id="ARBA00022840"/>
    </source>
</evidence>
<dbReference type="PROSITE" id="PS00109">
    <property type="entry name" value="PROTEIN_KINASE_TYR"/>
    <property type="match status" value="1"/>
</dbReference>
<dbReference type="InterPro" id="IPR008266">
    <property type="entry name" value="Tyr_kinase_AS"/>
</dbReference>
<evidence type="ECO:0000256" key="10">
    <source>
        <dbReference type="ARBA" id="ARBA00022527"/>
    </source>
</evidence>
<proteinExistence type="inferred from homology"/>
<dbReference type="EC" id="2.7.11.1" evidence="5"/>
<comment type="catalytic activity">
    <reaction evidence="20">
        <text>L-seryl-[protein] + ATP = O-phospho-L-seryl-[protein] + ADP + H(+)</text>
        <dbReference type="Rhea" id="RHEA:17989"/>
        <dbReference type="Rhea" id="RHEA-COMP:9863"/>
        <dbReference type="Rhea" id="RHEA-COMP:11604"/>
        <dbReference type="ChEBI" id="CHEBI:15378"/>
        <dbReference type="ChEBI" id="CHEBI:29999"/>
        <dbReference type="ChEBI" id="CHEBI:30616"/>
        <dbReference type="ChEBI" id="CHEBI:83421"/>
        <dbReference type="ChEBI" id="CHEBI:456216"/>
        <dbReference type="EC" id="2.7.11.1"/>
    </reaction>
</comment>
<dbReference type="EMBL" id="JAVRRD010000002">
    <property type="protein sequence ID" value="KAK5063097.1"/>
    <property type="molecule type" value="Genomic_DNA"/>
</dbReference>
<feature type="compositionally biased region" description="Low complexity" evidence="21">
    <location>
        <begin position="32"/>
        <end position="69"/>
    </location>
</feature>
<name>A0AAV9NPH1_9EURO</name>
<comment type="subcellular location">
    <subcellularLocation>
        <location evidence="2">Chromosome</location>
        <location evidence="2">Telomere</location>
    </subcellularLocation>
</comment>
<protein>
    <recommendedName>
        <fullName evidence="7">EKC/KEOPS complex subunit BUD32</fullName>
        <ecNumber evidence="5">2.7.11.1</ecNumber>
    </recommendedName>
    <alternativeName>
        <fullName evidence="17 18">Atypical Serine/threonine protein kinase BUD32</fullName>
    </alternativeName>
    <alternativeName>
        <fullName evidence="6">EKC/KEOPS complex subunit bud32</fullName>
    </alternativeName>
</protein>
<dbReference type="GO" id="GO:0000781">
    <property type="term" value="C:chromosome, telomeric region"/>
    <property type="evidence" value="ECO:0007669"/>
    <property type="project" value="UniProtKB-SubCell"/>
</dbReference>
<comment type="caution">
    <text evidence="23">The sequence shown here is derived from an EMBL/GenBank/DDBJ whole genome shotgun (WGS) entry which is preliminary data.</text>
</comment>
<dbReference type="GO" id="GO:0004674">
    <property type="term" value="F:protein serine/threonine kinase activity"/>
    <property type="evidence" value="ECO:0007669"/>
    <property type="project" value="UniProtKB-KW"/>
</dbReference>
<keyword evidence="24" id="KW-1185">Reference proteome</keyword>
<keyword evidence="10" id="KW-0723">Serine/threonine-protein kinase</keyword>
<evidence type="ECO:0000256" key="4">
    <source>
        <dbReference type="ARBA" id="ARBA00011534"/>
    </source>
</evidence>